<evidence type="ECO:0000256" key="1">
    <source>
        <dbReference type="SAM" id="MobiDB-lite"/>
    </source>
</evidence>
<evidence type="ECO:0000313" key="3">
    <source>
        <dbReference type="Proteomes" id="UP000076532"/>
    </source>
</evidence>
<dbReference type="Proteomes" id="UP000076532">
    <property type="component" value="Unassembled WGS sequence"/>
</dbReference>
<feature type="region of interest" description="Disordered" evidence="1">
    <location>
        <begin position="1"/>
        <end position="64"/>
    </location>
</feature>
<dbReference type="EMBL" id="KV417707">
    <property type="protein sequence ID" value="KZP09137.1"/>
    <property type="molecule type" value="Genomic_DNA"/>
</dbReference>
<proteinExistence type="predicted"/>
<organism evidence="2 3">
    <name type="scientific">Athelia psychrophila</name>
    <dbReference type="NCBI Taxonomy" id="1759441"/>
    <lineage>
        <taxon>Eukaryota</taxon>
        <taxon>Fungi</taxon>
        <taxon>Dikarya</taxon>
        <taxon>Basidiomycota</taxon>
        <taxon>Agaricomycotina</taxon>
        <taxon>Agaricomycetes</taxon>
        <taxon>Agaricomycetidae</taxon>
        <taxon>Atheliales</taxon>
        <taxon>Atheliaceae</taxon>
        <taxon>Athelia</taxon>
    </lineage>
</organism>
<gene>
    <name evidence="2" type="ORF">FIBSPDRAFT_244192</name>
</gene>
<dbReference type="AlphaFoldDB" id="A0A165Y2F2"/>
<protein>
    <submittedName>
        <fullName evidence="2">Uncharacterized protein</fullName>
    </submittedName>
</protein>
<reference evidence="2 3" key="1">
    <citation type="journal article" date="2016" name="Mol. Biol. Evol.">
        <title>Comparative Genomics of Early-Diverging Mushroom-Forming Fungi Provides Insights into the Origins of Lignocellulose Decay Capabilities.</title>
        <authorList>
            <person name="Nagy L.G."/>
            <person name="Riley R."/>
            <person name="Tritt A."/>
            <person name="Adam C."/>
            <person name="Daum C."/>
            <person name="Floudas D."/>
            <person name="Sun H."/>
            <person name="Yadav J.S."/>
            <person name="Pangilinan J."/>
            <person name="Larsson K.H."/>
            <person name="Matsuura K."/>
            <person name="Barry K."/>
            <person name="Labutti K."/>
            <person name="Kuo R."/>
            <person name="Ohm R.A."/>
            <person name="Bhattacharya S.S."/>
            <person name="Shirouzu T."/>
            <person name="Yoshinaga Y."/>
            <person name="Martin F.M."/>
            <person name="Grigoriev I.V."/>
            <person name="Hibbett D.S."/>
        </authorList>
    </citation>
    <scope>NUCLEOTIDE SEQUENCE [LARGE SCALE GENOMIC DNA]</scope>
    <source>
        <strain evidence="2 3">CBS 109695</strain>
    </source>
</reference>
<keyword evidence="3" id="KW-1185">Reference proteome</keyword>
<feature type="compositionally biased region" description="Polar residues" evidence="1">
    <location>
        <begin position="1"/>
        <end position="22"/>
    </location>
</feature>
<sequence length="64" mass="6924">MRSLSTTNAAPFLSRTLNSPKTPETLLARHSTTRSHPSALPLASRQTNPHSSLRRTGGTRGRVS</sequence>
<accession>A0A165Y2F2</accession>
<name>A0A165Y2F2_9AGAM</name>
<evidence type="ECO:0000313" key="2">
    <source>
        <dbReference type="EMBL" id="KZP09137.1"/>
    </source>
</evidence>